<evidence type="ECO:0000313" key="2">
    <source>
        <dbReference type="EMBL" id="TRZ07899.1"/>
    </source>
</evidence>
<dbReference type="Proteomes" id="UP000796761">
    <property type="component" value="Unassembled WGS sequence"/>
</dbReference>
<keyword evidence="3" id="KW-1185">Reference proteome</keyword>
<protein>
    <submittedName>
        <fullName evidence="2">Uncharacterized protein</fullName>
    </submittedName>
</protein>
<dbReference type="OrthoDB" id="10588455at2759"/>
<evidence type="ECO:0000256" key="1">
    <source>
        <dbReference type="SAM" id="MobiDB-lite"/>
    </source>
</evidence>
<feature type="region of interest" description="Disordered" evidence="1">
    <location>
        <begin position="64"/>
        <end position="91"/>
    </location>
</feature>
<accession>A0A8K1FW43</accession>
<proteinExistence type="predicted"/>
<name>A0A8K1FW43_9PASS</name>
<comment type="caution">
    <text evidence="2">The sequence shown here is derived from an EMBL/GenBank/DDBJ whole genome shotgun (WGS) entry which is preliminary data.</text>
</comment>
<organism evidence="2 3">
    <name type="scientific">Zosterops borbonicus</name>
    <dbReference type="NCBI Taxonomy" id="364589"/>
    <lineage>
        <taxon>Eukaryota</taxon>
        <taxon>Metazoa</taxon>
        <taxon>Chordata</taxon>
        <taxon>Craniata</taxon>
        <taxon>Vertebrata</taxon>
        <taxon>Euteleostomi</taxon>
        <taxon>Archelosauria</taxon>
        <taxon>Archosauria</taxon>
        <taxon>Dinosauria</taxon>
        <taxon>Saurischia</taxon>
        <taxon>Theropoda</taxon>
        <taxon>Coelurosauria</taxon>
        <taxon>Aves</taxon>
        <taxon>Neognathae</taxon>
        <taxon>Neoaves</taxon>
        <taxon>Telluraves</taxon>
        <taxon>Australaves</taxon>
        <taxon>Passeriformes</taxon>
        <taxon>Sylvioidea</taxon>
        <taxon>Zosteropidae</taxon>
        <taxon>Zosterops</taxon>
    </lineage>
</organism>
<evidence type="ECO:0000313" key="3">
    <source>
        <dbReference type="Proteomes" id="UP000796761"/>
    </source>
</evidence>
<gene>
    <name evidence="2" type="ORF">HGM15179_019210</name>
</gene>
<dbReference type="AlphaFoldDB" id="A0A8K1FW43"/>
<sequence length="91" mass="10063">MWILSTLDLVKPLTVSHSIILEKLASYGVDGYTLLVKKLDGWLGPQSGSLRHHYKSGFCEKLPEASPMPNRANASWLQERPATGQGQANQE</sequence>
<dbReference type="EMBL" id="SWJQ01001577">
    <property type="protein sequence ID" value="TRZ07899.1"/>
    <property type="molecule type" value="Genomic_DNA"/>
</dbReference>
<reference evidence="2" key="1">
    <citation type="submission" date="2019-04" db="EMBL/GenBank/DDBJ databases">
        <title>Genome assembly of Zosterops borbonicus 15179.</title>
        <authorList>
            <person name="Leroy T."/>
            <person name="Anselmetti Y."/>
            <person name="Tilak M.-K."/>
            <person name="Nabholz B."/>
        </authorList>
    </citation>
    <scope>NUCLEOTIDE SEQUENCE</scope>
    <source>
        <strain evidence="2">HGM_15179</strain>
        <tissue evidence="2">Muscle</tissue>
    </source>
</reference>